<dbReference type="Proteomes" id="UP000635565">
    <property type="component" value="Unassembled WGS sequence"/>
</dbReference>
<name>A0ABQ3VVL9_9CHLR</name>
<protein>
    <submittedName>
        <fullName evidence="1">Uncharacterized protein</fullName>
    </submittedName>
</protein>
<proteinExistence type="predicted"/>
<evidence type="ECO:0000313" key="2">
    <source>
        <dbReference type="Proteomes" id="UP000635565"/>
    </source>
</evidence>
<gene>
    <name evidence="1" type="ORF">KSZ_78410</name>
</gene>
<comment type="caution">
    <text evidence="1">The sequence shown here is derived from an EMBL/GenBank/DDBJ whole genome shotgun (WGS) entry which is preliminary data.</text>
</comment>
<evidence type="ECO:0000313" key="1">
    <source>
        <dbReference type="EMBL" id="GHO89835.1"/>
    </source>
</evidence>
<sequence length="56" mass="6018">MIASAAFFHLSLGEHHGMDLDVQPGLSLPLESEIVITKTKSYALGIDLGARRPSLL</sequence>
<organism evidence="1 2">
    <name type="scientific">Dictyobacter formicarum</name>
    <dbReference type="NCBI Taxonomy" id="2778368"/>
    <lineage>
        <taxon>Bacteria</taxon>
        <taxon>Bacillati</taxon>
        <taxon>Chloroflexota</taxon>
        <taxon>Ktedonobacteria</taxon>
        <taxon>Ktedonobacterales</taxon>
        <taxon>Dictyobacteraceae</taxon>
        <taxon>Dictyobacter</taxon>
    </lineage>
</organism>
<keyword evidence="2" id="KW-1185">Reference proteome</keyword>
<accession>A0ABQ3VVL9</accession>
<dbReference type="EMBL" id="BNJJ01000047">
    <property type="protein sequence ID" value="GHO89835.1"/>
    <property type="molecule type" value="Genomic_DNA"/>
</dbReference>
<reference evidence="1 2" key="1">
    <citation type="journal article" date="2021" name="Int. J. Syst. Evol. Microbiol.">
        <title>Reticulibacter mediterranei gen. nov., sp. nov., within the new family Reticulibacteraceae fam. nov., and Ktedonospora formicarum gen. nov., sp. nov., Ktedonobacter robiniae sp. nov., Dictyobacter formicarum sp. nov. and Dictyobacter arantiisoli sp. nov., belonging to the class Ktedonobacteria.</title>
        <authorList>
            <person name="Yabe S."/>
            <person name="Zheng Y."/>
            <person name="Wang C.M."/>
            <person name="Sakai Y."/>
            <person name="Abe K."/>
            <person name="Yokota A."/>
            <person name="Donadio S."/>
            <person name="Cavaletti L."/>
            <person name="Monciardini P."/>
        </authorList>
    </citation>
    <scope>NUCLEOTIDE SEQUENCE [LARGE SCALE GENOMIC DNA]</scope>
    <source>
        <strain evidence="1 2">SOSP1-9</strain>
    </source>
</reference>